<feature type="transmembrane region" description="Helical" evidence="8">
    <location>
        <begin position="158"/>
        <end position="181"/>
    </location>
</feature>
<dbReference type="NCBIfam" id="NF033827">
    <property type="entry name" value="CDF_efflux_DmeF"/>
    <property type="match status" value="1"/>
</dbReference>
<feature type="compositionally biased region" description="Basic residues" evidence="7">
    <location>
        <begin position="189"/>
        <end position="199"/>
    </location>
</feature>
<dbReference type="RefSeq" id="WP_307375449.1">
    <property type="nucleotide sequence ID" value="NZ_JAUSUW010000012.1"/>
</dbReference>
<protein>
    <submittedName>
        <fullName evidence="10">Cation diffusion facilitator family transporter</fullName>
    </submittedName>
</protein>
<evidence type="ECO:0000259" key="9">
    <source>
        <dbReference type="Pfam" id="PF01545"/>
    </source>
</evidence>
<reference evidence="10 11" key="1">
    <citation type="submission" date="2023-07" db="EMBL/GenBank/DDBJ databases">
        <title>Genomic Encyclopedia of Type Strains, Phase IV (KMG-IV): sequencing the most valuable type-strain genomes for metagenomic binning, comparative biology and taxonomic classification.</title>
        <authorList>
            <person name="Goeker M."/>
        </authorList>
    </citation>
    <scope>NUCLEOTIDE SEQUENCE [LARGE SCALE GENOMIC DNA]</scope>
    <source>
        <strain evidence="10 11">DSM 1111</strain>
    </source>
</reference>
<feature type="region of interest" description="Disordered" evidence="7">
    <location>
        <begin position="1"/>
        <end position="39"/>
    </location>
</feature>
<proteinExistence type="predicted"/>
<evidence type="ECO:0000256" key="3">
    <source>
        <dbReference type="ARBA" id="ARBA00022692"/>
    </source>
</evidence>
<dbReference type="SUPFAM" id="SSF161111">
    <property type="entry name" value="Cation efflux protein transmembrane domain-like"/>
    <property type="match status" value="1"/>
</dbReference>
<evidence type="ECO:0000256" key="5">
    <source>
        <dbReference type="ARBA" id="ARBA00023065"/>
    </source>
</evidence>
<feature type="transmembrane region" description="Helical" evidence="8">
    <location>
        <begin position="89"/>
        <end position="108"/>
    </location>
</feature>
<dbReference type="PANTHER" id="PTHR45755">
    <property type="match status" value="1"/>
</dbReference>
<keyword evidence="4 8" id="KW-1133">Transmembrane helix</keyword>
<evidence type="ECO:0000256" key="7">
    <source>
        <dbReference type="SAM" id="MobiDB-lite"/>
    </source>
</evidence>
<feature type="transmembrane region" description="Helical" evidence="8">
    <location>
        <begin position="242"/>
        <end position="262"/>
    </location>
</feature>
<dbReference type="Pfam" id="PF01545">
    <property type="entry name" value="Cation_efflux"/>
    <property type="match status" value="1"/>
</dbReference>
<dbReference type="Gene3D" id="1.20.1510.10">
    <property type="entry name" value="Cation efflux protein transmembrane domain"/>
    <property type="match status" value="1"/>
</dbReference>
<evidence type="ECO:0000313" key="11">
    <source>
        <dbReference type="Proteomes" id="UP001238496"/>
    </source>
</evidence>
<evidence type="ECO:0000256" key="1">
    <source>
        <dbReference type="ARBA" id="ARBA00004141"/>
    </source>
</evidence>
<feature type="transmembrane region" description="Helical" evidence="8">
    <location>
        <begin position="216"/>
        <end position="236"/>
    </location>
</feature>
<evidence type="ECO:0000256" key="8">
    <source>
        <dbReference type="SAM" id="Phobius"/>
    </source>
</evidence>
<dbReference type="InterPro" id="IPR027469">
    <property type="entry name" value="Cation_efflux_TMD_sf"/>
</dbReference>
<dbReference type="EMBL" id="JAUSUW010000012">
    <property type="protein sequence ID" value="MDQ0422646.1"/>
    <property type="molecule type" value="Genomic_DNA"/>
</dbReference>
<evidence type="ECO:0000256" key="2">
    <source>
        <dbReference type="ARBA" id="ARBA00022448"/>
    </source>
</evidence>
<accession>A0ABU0GD25</accession>
<keyword evidence="3 8" id="KW-0812">Transmembrane</keyword>
<feature type="compositionally biased region" description="Basic and acidic residues" evidence="7">
    <location>
        <begin position="1"/>
        <end position="13"/>
    </location>
</feature>
<sequence>MTSHEDHDHPHQHADHHHQHADHHGHSHEATDPRPAQRLGNRHSHVFLGADHDRNARRTWIVIAITATMMVAEITAGLVYGSMALLADGWHMATHAGAILIAALAYGYAKRHAENGRFTFGTGKVGDLAAFASAIVLAIAALLIGWESFWRLTAPVEIEFSEAIAVAAIGLVVNLVCAVLLHGGGEGHHAHHHDHHHHDAGHDHHHAGGDSNLRAAYVHVLADALTSVLAIVALVFGSLYGWLWLDPVIGLVGMLVIGRWSLDLMQRSGAVLLDYVPRGESLPAEIRAILEREGAEIADLHVWQLGPGHHGAIVSLSAEAPHPPSHYRDKLARLSALSHVTIEVDWPEMAHAS</sequence>
<dbReference type="PANTHER" id="PTHR45755:SF4">
    <property type="entry name" value="ZINC TRANSPORTER 7"/>
    <property type="match status" value="1"/>
</dbReference>
<feature type="transmembrane region" description="Helical" evidence="8">
    <location>
        <begin position="60"/>
        <end position="83"/>
    </location>
</feature>
<feature type="transmembrane region" description="Helical" evidence="8">
    <location>
        <begin position="128"/>
        <end position="146"/>
    </location>
</feature>
<keyword evidence="2" id="KW-0813">Transport</keyword>
<keyword evidence="5" id="KW-0406">Ion transport</keyword>
<dbReference type="NCBIfam" id="TIGR01297">
    <property type="entry name" value="CDF"/>
    <property type="match status" value="1"/>
</dbReference>
<dbReference type="Proteomes" id="UP001238496">
    <property type="component" value="Unassembled WGS sequence"/>
</dbReference>
<evidence type="ECO:0000313" key="10">
    <source>
        <dbReference type="EMBL" id="MDQ0422646.1"/>
    </source>
</evidence>
<gene>
    <name evidence="10" type="ORF">J2045_003696</name>
</gene>
<comment type="subcellular location">
    <subcellularLocation>
        <location evidence="1">Membrane</location>
        <topology evidence="1">Multi-pass membrane protein</topology>
    </subcellularLocation>
</comment>
<comment type="caution">
    <text evidence="10">The sequence shown here is derived from an EMBL/GenBank/DDBJ whole genome shotgun (WGS) entry which is preliminary data.</text>
</comment>
<dbReference type="InterPro" id="IPR002524">
    <property type="entry name" value="Cation_efflux"/>
</dbReference>
<evidence type="ECO:0000256" key="4">
    <source>
        <dbReference type="ARBA" id="ARBA00022989"/>
    </source>
</evidence>
<evidence type="ECO:0000256" key="6">
    <source>
        <dbReference type="ARBA" id="ARBA00023136"/>
    </source>
</evidence>
<dbReference type="InterPro" id="IPR058533">
    <property type="entry name" value="Cation_efflux_TM"/>
</dbReference>
<feature type="region of interest" description="Disordered" evidence="7">
    <location>
        <begin position="188"/>
        <end position="207"/>
    </location>
</feature>
<keyword evidence="6 8" id="KW-0472">Membrane</keyword>
<feature type="compositionally biased region" description="Basic and acidic residues" evidence="7">
    <location>
        <begin position="22"/>
        <end position="32"/>
    </location>
</feature>
<organism evidence="10 11">
    <name type="scientific">Peteryoungia aggregata LMG 23059</name>
    <dbReference type="NCBI Taxonomy" id="1368425"/>
    <lineage>
        <taxon>Bacteria</taxon>
        <taxon>Pseudomonadati</taxon>
        <taxon>Pseudomonadota</taxon>
        <taxon>Alphaproteobacteria</taxon>
        <taxon>Hyphomicrobiales</taxon>
        <taxon>Rhizobiaceae</taxon>
        <taxon>Peteryoungia</taxon>
    </lineage>
</organism>
<name>A0ABU0GD25_9HYPH</name>
<feature type="domain" description="Cation efflux protein transmembrane" evidence="9">
    <location>
        <begin position="60"/>
        <end position="273"/>
    </location>
</feature>
<dbReference type="InterPro" id="IPR045316">
    <property type="entry name" value="Msc2-like"/>
</dbReference>
<keyword evidence="11" id="KW-1185">Reference proteome</keyword>